<evidence type="ECO:0000313" key="2">
    <source>
        <dbReference type="EMBL" id="SVD72776.1"/>
    </source>
</evidence>
<dbReference type="PROSITE" id="PS51257">
    <property type="entry name" value="PROKAR_LIPOPROTEIN"/>
    <property type="match status" value="1"/>
</dbReference>
<feature type="non-terminal residue" evidence="2">
    <location>
        <position position="37"/>
    </location>
</feature>
<feature type="transmembrane region" description="Helical" evidence="1">
    <location>
        <begin position="17"/>
        <end position="35"/>
    </location>
</feature>
<keyword evidence="1" id="KW-1133">Transmembrane helix</keyword>
<proteinExistence type="predicted"/>
<keyword evidence="1" id="KW-0472">Membrane</keyword>
<name>A0A382XNY8_9ZZZZ</name>
<protein>
    <submittedName>
        <fullName evidence="2">Uncharacterized protein</fullName>
    </submittedName>
</protein>
<reference evidence="2" key="1">
    <citation type="submission" date="2018-05" db="EMBL/GenBank/DDBJ databases">
        <authorList>
            <person name="Lanie J.A."/>
            <person name="Ng W.-L."/>
            <person name="Kazmierczak K.M."/>
            <person name="Andrzejewski T.M."/>
            <person name="Davidsen T.M."/>
            <person name="Wayne K.J."/>
            <person name="Tettelin H."/>
            <person name="Glass J.I."/>
            <person name="Rusch D."/>
            <person name="Podicherti R."/>
            <person name="Tsui H.-C.T."/>
            <person name="Winkler M.E."/>
        </authorList>
    </citation>
    <scope>NUCLEOTIDE SEQUENCE</scope>
</reference>
<organism evidence="2">
    <name type="scientific">marine metagenome</name>
    <dbReference type="NCBI Taxonomy" id="408172"/>
    <lineage>
        <taxon>unclassified sequences</taxon>
        <taxon>metagenomes</taxon>
        <taxon>ecological metagenomes</taxon>
    </lineage>
</organism>
<sequence length="37" mass="4351">MSELYRKTELMFPFKKYLRFLLVSIIVGSMVLSGCSY</sequence>
<dbReference type="EMBL" id="UINC01169305">
    <property type="protein sequence ID" value="SVD72776.1"/>
    <property type="molecule type" value="Genomic_DNA"/>
</dbReference>
<evidence type="ECO:0000256" key="1">
    <source>
        <dbReference type="SAM" id="Phobius"/>
    </source>
</evidence>
<accession>A0A382XNY8</accession>
<gene>
    <name evidence="2" type="ORF">METZ01_LOCUS425630</name>
</gene>
<dbReference type="AlphaFoldDB" id="A0A382XNY8"/>
<keyword evidence="1" id="KW-0812">Transmembrane</keyword>